<keyword evidence="3" id="KW-0804">Transcription</keyword>
<dbReference type="InterPro" id="IPR028082">
    <property type="entry name" value="Peripla_BP_I"/>
</dbReference>
<accession>A0AAQ3QTH6</accession>
<evidence type="ECO:0000313" key="6">
    <source>
        <dbReference type="Proteomes" id="UP001304300"/>
    </source>
</evidence>
<feature type="domain" description="HTH araC/xylS-type" evidence="4">
    <location>
        <begin position="294"/>
        <end position="392"/>
    </location>
</feature>
<dbReference type="Pfam" id="PF13377">
    <property type="entry name" value="Peripla_BP_3"/>
    <property type="match status" value="1"/>
</dbReference>
<reference evidence="5 6" key="1">
    <citation type="submission" date="2023-10" db="EMBL/GenBank/DDBJ databases">
        <title>Rubellicoccus peritrichatus gen. nov., sp. nov., isolated from an algae of coral reef tank.</title>
        <authorList>
            <person name="Luo J."/>
        </authorList>
    </citation>
    <scope>NUCLEOTIDE SEQUENCE [LARGE SCALE GENOMIC DNA]</scope>
    <source>
        <strain evidence="5 6">CR14</strain>
    </source>
</reference>
<proteinExistence type="predicted"/>
<dbReference type="Pfam" id="PF12833">
    <property type="entry name" value="HTH_18"/>
    <property type="match status" value="1"/>
</dbReference>
<dbReference type="PROSITE" id="PS01124">
    <property type="entry name" value="HTH_ARAC_FAMILY_2"/>
    <property type="match status" value="1"/>
</dbReference>
<dbReference type="PANTHER" id="PTHR30146:SF24">
    <property type="entry name" value="XYLOSE OPERON REGULATORY PROTEIN"/>
    <property type="match status" value="1"/>
</dbReference>
<dbReference type="SMART" id="SM00342">
    <property type="entry name" value="HTH_ARAC"/>
    <property type="match status" value="1"/>
</dbReference>
<dbReference type="Gene3D" id="1.10.10.60">
    <property type="entry name" value="Homeodomain-like"/>
    <property type="match status" value="2"/>
</dbReference>
<dbReference type="Proteomes" id="UP001304300">
    <property type="component" value="Chromosome"/>
</dbReference>
<organism evidence="5 6">
    <name type="scientific">Rubellicoccus peritrichatus</name>
    <dbReference type="NCBI Taxonomy" id="3080537"/>
    <lineage>
        <taxon>Bacteria</taxon>
        <taxon>Pseudomonadati</taxon>
        <taxon>Verrucomicrobiota</taxon>
        <taxon>Opitutia</taxon>
        <taxon>Puniceicoccales</taxon>
        <taxon>Cerasicoccaceae</taxon>
        <taxon>Rubellicoccus</taxon>
    </lineage>
</organism>
<dbReference type="SUPFAM" id="SSF46689">
    <property type="entry name" value="Homeodomain-like"/>
    <property type="match status" value="2"/>
</dbReference>
<dbReference type="AlphaFoldDB" id="A0AAQ3QTH6"/>
<dbReference type="EMBL" id="CP136920">
    <property type="protein sequence ID" value="WOO41356.1"/>
    <property type="molecule type" value="Genomic_DNA"/>
</dbReference>
<evidence type="ECO:0000256" key="2">
    <source>
        <dbReference type="ARBA" id="ARBA00023125"/>
    </source>
</evidence>
<dbReference type="PANTHER" id="PTHR30146">
    <property type="entry name" value="LACI-RELATED TRANSCRIPTIONAL REPRESSOR"/>
    <property type="match status" value="1"/>
</dbReference>
<keyword evidence="6" id="KW-1185">Reference proteome</keyword>
<name>A0AAQ3QTH6_9BACT</name>
<evidence type="ECO:0000256" key="3">
    <source>
        <dbReference type="ARBA" id="ARBA00023163"/>
    </source>
</evidence>
<dbReference type="InterPro" id="IPR046335">
    <property type="entry name" value="LacI/GalR-like_sensor"/>
</dbReference>
<dbReference type="GO" id="GO:0003700">
    <property type="term" value="F:DNA-binding transcription factor activity"/>
    <property type="evidence" value="ECO:0007669"/>
    <property type="project" value="InterPro"/>
</dbReference>
<dbReference type="GO" id="GO:0000976">
    <property type="term" value="F:transcription cis-regulatory region binding"/>
    <property type="evidence" value="ECO:0007669"/>
    <property type="project" value="TreeGrafter"/>
</dbReference>
<evidence type="ECO:0000259" key="4">
    <source>
        <dbReference type="PROSITE" id="PS01124"/>
    </source>
</evidence>
<keyword evidence="1" id="KW-0805">Transcription regulation</keyword>
<sequence>MKSVLPSAPRIALLMEGTRNYERGLLRGIAKYTNLHGPWQFYRHVPYLPDQHVSPVELVRTWQPDGLIIRESEHYDELLDLPMPVMYVPTTEPRSGLSNIVVNDYAVGRMAAQHLYESGLRHFAFCGMNALFFWSRLRCEGFCETLSEYGHEVSIFESSQGDEFLNRNDEFETLQQWLRDLPSQTGLMVCTDDFSLLVQEACLAVGRSIPEEIALIGVGNDEAVCDLTTTPMSSVSLNTERAGYDAAEQLARQLSRGTRRSHKQTKPVNVVVEPLRVVARRSTDATLTFDPDVSTAIAFINERINYPIEVNDVVNAVSLSRRALYDHFKSVTGQTISAYIRERRVEHFARLLLETNLTIAEIAYAMGYDTDTNIARLFQKTRGMTPHAFRRKFGGNTTTG</sequence>
<keyword evidence="2 5" id="KW-0238">DNA-binding</keyword>
<dbReference type="InterPro" id="IPR009057">
    <property type="entry name" value="Homeodomain-like_sf"/>
</dbReference>
<dbReference type="RefSeq" id="WP_317833826.1">
    <property type="nucleotide sequence ID" value="NZ_CP136920.1"/>
</dbReference>
<dbReference type="InterPro" id="IPR018060">
    <property type="entry name" value="HTH_AraC"/>
</dbReference>
<gene>
    <name evidence="5" type="ORF">RZN69_22280</name>
</gene>
<protein>
    <submittedName>
        <fullName evidence="5">DNA-binding transcriptional regulator</fullName>
    </submittedName>
</protein>
<evidence type="ECO:0000313" key="5">
    <source>
        <dbReference type="EMBL" id="WOO41356.1"/>
    </source>
</evidence>
<dbReference type="SUPFAM" id="SSF53822">
    <property type="entry name" value="Periplasmic binding protein-like I"/>
    <property type="match status" value="1"/>
</dbReference>
<dbReference type="CDD" id="cd01543">
    <property type="entry name" value="PBP1_XylR"/>
    <property type="match status" value="1"/>
</dbReference>
<dbReference type="Gene3D" id="3.40.50.2300">
    <property type="match status" value="2"/>
</dbReference>
<evidence type="ECO:0000256" key="1">
    <source>
        <dbReference type="ARBA" id="ARBA00023015"/>
    </source>
</evidence>